<reference evidence="2" key="1">
    <citation type="journal article" date="2019" name="Int. J. Syst. Evol. Microbiol.">
        <title>The Global Catalogue of Microorganisms (GCM) 10K type strain sequencing project: providing services to taxonomists for standard genome sequencing and annotation.</title>
        <authorList>
            <consortium name="The Broad Institute Genomics Platform"/>
            <consortium name="The Broad Institute Genome Sequencing Center for Infectious Disease"/>
            <person name="Wu L."/>
            <person name="Ma J."/>
        </authorList>
    </citation>
    <scope>NUCLEOTIDE SEQUENCE [LARGE SCALE GENOMIC DNA]</scope>
    <source>
        <strain evidence="2">KCTC 12861</strain>
    </source>
</reference>
<proteinExistence type="predicted"/>
<protein>
    <submittedName>
        <fullName evidence="1">Uncharacterized protein</fullName>
    </submittedName>
</protein>
<accession>A0ABQ3ECM6</accession>
<sequence>MLKLTPEAEARAAQFKIWHEEQMARFANLNNSDLAASTRLYMANMDPIRFAPGAPVYEATMWHVIIPELLRRLEEKGGE</sequence>
<dbReference type="RefSeq" id="WP_189436961.1">
    <property type="nucleotide sequence ID" value="NZ_BMXE01000004.1"/>
</dbReference>
<dbReference type="EMBL" id="BMXE01000004">
    <property type="protein sequence ID" value="GHB33711.1"/>
    <property type="molecule type" value="Genomic_DNA"/>
</dbReference>
<gene>
    <name evidence="1" type="ORF">GCM10007094_23160</name>
</gene>
<comment type="caution">
    <text evidence="1">The sequence shown here is derived from an EMBL/GenBank/DDBJ whole genome shotgun (WGS) entry which is preliminary data.</text>
</comment>
<dbReference type="Proteomes" id="UP000637980">
    <property type="component" value="Unassembled WGS sequence"/>
</dbReference>
<name>A0ABQ3ECM6_9HYPH</name>
<evidence type="ECO:0000313" key="1">
    <source>
        <dbReference type="EMBL" id="GHB33711.1"/>
    </source>
</evidence>
<evidence type="ECO:0000313" key="2">
    <source>
        <dbReference type="Proteomes" id="UP000637980"/>
    </source>
</evidence>
<keyword evidence="2" id="KW-1185">Reference proteome</keyword>
<organism evidence="1 2">
    <name type="scientific">Pseudovibrio japonicus</name>
    <dbReference type="NCBI Taxonomy" id="366534"/>
    <lineage>
        <taxon>Bacteria</taxon>
        <taxon>Pseudomonadati</taxon>
        <taxon>Pseudomonadota</taxon>
        <taxon>Alphaproteobacteria</taxon>
        <taxon>Hyphomicrobiales</taxon>
        <taxon>Stappiaceae</taxon>
        <taxon>Pseudovibrio</taxon>
    </lineage>
</organism>